<evidence type="ECO:0000256" key="1">
    <source>
        <dbReference type="ARBA" id="ARBA00012391"/>
    </source>
</evidence>
<evidence type="ECO:0000256" key="3">
    <source>
        <dbReference type="ARBA" id="ARBA00022695"/>
    </source>
</evidence>
<evidence type="ECO:0000256" key="4">
    <source>
        <dbReference type="ARBA" id="ARBA00022741"/>
    </source>
</evidence>
<dbReference type="NCBIfam" id="NF003587">
    <property type="entry name" value="PRK05253.1"/>
    <property type="match status" value="1"/>
</dbReference>
<reference evidence="9 10" key="1">
    <citation type="submission" date="2021-06" db="EMBL/GenBank/DDBJ databases">
        <title>Gemonas diversity in paddy soil.</title>
        <authorList>
            <person name="Liu G."/>
        </authorList>
    </citation>
    <scope>NUCLEOTIDE SEQUENCE [LARGE SCALE GENOMIC DNA]</scope>
    <source>
        <strain evidence="9 10">RG10</strain>
    </source>
</reference>
<evidence type="ECO:0000256" key="6">
    <source>
        <dbReference type="ARBA" id="ARBA00031812"/>
    </source>
</evidence>
<dbReference type="EC" id="2.7.7.4" evidence="1"/>
<protein>
    <recommendedName>
        <fullName evidence="1">sulfate adenylyltransferase</fullName>
        <ecNumber evidence="1">2.7.7.4</ecNumber>
    </recommendedName>
    <alternativeName>
        <fullName evidence="6">Sulfate adenylate transferase</fullName>
    </alternativeName>
</protein>
<dbReference type="Pfam" id="PF01507">
    <property type="entry name" value="PAPS_reduct"/>
    <property type="match status" value="1"/>
</dbReference>
<dbReference type="PANTHER" id="PTHR43196:SF1">
    <property type="entry name" value="SULFATE ADENYLYLTRANSFERASE SUBUNIT 2"/>
    <property type="match status" value="1"/>
</dbReference>
<keyword evidence="10" id="KW-1185">Reference proteome</keyword>
<keyword evidence="2" id="KW-0808">Transferase</keyword>
<dbReference type="Proteomes" id="UP000683557">
    <property type="component" value="Chromosome"/>
</dbReference>
<keyword evidence="3 9" id="KW-0548">Nucleotidyltransferase</keyword>
<organism evidence="9 10">
    <name type="scientific">Geomonas oryzisoli</name>
    <dbReference type="NCBI Taxonomy" id="2847992"/>
    <lineage>
        <taxon>Bacteria</taxon>
        <taxon>Pseudomonadati</taxon>
        <taxon>Thermodesulfobacteriota</taxon>
        <taxon>Desulfuromonadia</taxon>
        <taxon>Geobacterales</taxon>
        <taxon>Geobacteraceae</taxon>
        <taxon>Geomonas</taxon>
    </lineage>
</organism>
<dbReference type="PIRSF" id="PIRSF002936">
    <property type="entry name" value="CysDAde_trans"/>
    <property type="match status" value="1"/>
</dbReference>
<dbReference type="InterPro" id="IPR011784">
    <property type="entry name" value="SO4_adenylTrfase_ssu"/>
</dbReference>
<dbReference type="EMBL" id="CP076723">
    <property type="protein sequence ID" value="QWV95743.1"/>
    <property type="molecule type" value="Genomic_DNA"/>
</dbReference>
<sequence length="265" mass="30396">MSHLQELEDKSVYILREAYKSFDNLCMLWSIGKDSTVLLWLMRKAFFGHTPIPLVHIDTSYKIPEMIAYRDKLATDWGLTMVVGQNEEALVAGMAPSAGRMTCCTALKTKGLQKVLEEKKYNGVIVGVRSDEEGTRAKERYFSARDKNNDWDFRDQPPELWDQFKTSFEPGTHVRIHPLLDWTEINIWEYIKKEGIPVIPLYFDNGSGKRYRSLGCAPCTMQIDSTAKNVDEIIAELRVTKVAERSGRAQDADRGMEKLRKDGYM</sequence>
<proteinExistence type="predicted"/>
<dbReference type="GO" id="GO:0016779">
    <property type="term" value="F:nucleotidyltransferase activity"/>
    <property type="evidence" value="ECO:0007669"/>
    <property type="project" value="UniProtKB-KW"/>
</dbReference>
<gene>
    <name evidence="9" type="ORF">KP004_14755</name>
</gene>
<evidence type="ECO:0000256" key="5">
    <source>
        <dbReference type="ARBA" id="ARBA00022840"/>
    </source>
</evidence>
<dbReference type="RefSeq" id="WP_216802617.1">
    <property type="nucleotide sequence ID" value="NZ_CP076723.1"/>
</dbReference>
<evidence type="ECO:0000313" key="10">
    <source>
        <dbReference type="Proteomes" id="UP000683557"/>
    </source>
</evidence>
<dbReference type="PANTHER" id="PTHR43196">
    <property type="entry name" value="SULFATE ADENYLYLTRANSFERASE SUBUNIT 2"/>
    <property type="match status" value="1"/>
</dbReference>
<dbReference type="InterPro" id="IPR002500">
    <property type="entry name" value="PAPS_reduct_dom"/>
</dbReference>
<keyword evidence="5" id="KW-0067">ATP-binding</keyword>
<feature type="domain" description="Phosphoadenosine phosphosulphate reductase" evidence="8">
    <location>
        <begin position="25"/>
        <end position="221"/>
    </location>
</feature>
<feature type="region of interest" description="Disordered" evidence="7">
    <location>
        <begin position="246"/>
        <end position="265"/>
    </location>
</feature>
<dbReference type="InterPro" id="IPR050128">
    <property type="entry name" value="Sulfate_adenylyltrnsfr_sub2"/>
</dbReference>
<accession>A0ABX8JD76</accession>
<evidence type="ECO:0000256" key="7">
    <source>
        <dbReference type="SAM" id="MobiDB-lite"/>
    </source>
</evidence>
<evidence type="ECO:0000256" key="2">
    <source>
        <dbReference type="ARBA" id="ARBA00022679"/>
    </source>
</evidence>
<keyword evidence="4" id="KW-0547">Nucleotide-binding</keyword>
<name>A0ABX8JD76_9BACT</name>
<evidence type="ECO:0000259" key="8">
    <source>
        <dbReference type="Pfam" id="PF01507"/>
    </source>
</evidence>
<evidence type="ECO:0000313" key="9">
    <source>
        <dbReference type="EMBL" id="QWV95743.1"/>
    </source>
</evidence>